<dbReference type="EMBL" id="CP043641">
    <property type="protein sequence ID" value="QNE34386.1"/>
    <property type="molecule type" value="Genomic_DNA"/>
</dbReference>
<name>A0A7G6Y7C1_9MICO</name>
<gene>
    <name evidence="1" type="ORF">F1C12_04040</name>
</gene>
<protein>
    <submittedName>
        <fullName evidence="1">Uncharacterized protein</fullName>
    </submittedName>
</protein>
<sequence length="134" mass="15257">MNIEPDTIEHLVLQQAADDWLPIGNASAYASDFVTDLAERKALLLDTIRSLAAAGYIRIGQLAFHDPEQRRGLHWVEWSGGLDDHMARLAEVYTPEVEDTTWWYYACWLNLTDAGRQIVEALPEPDDRFFKGLP</sequence>
<dbReference type="AlphaFoldDB" id="A0A7G6Y7C1"/>
<evidence type="ECO:0000313" key="2">
    <source>
        <dbReference type="Proteomes" id="UP000515511"/>
    </source>
</evidence>
<reference evidence="2" key="1">
    <citation type="submission" date="2019-09" db="EMBL/GenBank/DDBJ databases">
        <title>Antimicrobial potential of Antarctic Bacteria.</title>
        <authorList>
            <person name="Benaud N."/>
            <person name="Edwards R.J."/>
            <person name="Ferrari B.C."/>
        </authorList>
    </citation>
    <scope>NUCLEOTIDE SEQUENCE [LARGE SCALE GENOMIC DNA]</scope>
    <source>
        <strain evidence="2">INR9</strain>
    </source>
</reference>
<dbReference type="KEGG" id="lse:F1C12_04040"/>
<organism evidence="1 2">
    <name type="scientific">Leifsonia shinshuensis</name>
    <dbReference type="NCBI Taxonomy" id="150026"/>
    <lineage>
        <taxon>Bacteria</taxon>
        <taxon>Bacillati</taxon>
        <taxon>Actinomycetota</taxon>
        <taxon>Actinomycetes</taxon>
        <taxon>Micrococcales</taxon>
        <taxon>Microbacteriaceae</taxon>
        <taxon>Leifsonia</taxon>
    </lineage>
</organism>
<dbReference type="Proteomes" id="UP000515511">
    <property type="component" value="Chromosome"/>
</dbReference>
<proteinExistence type="predicted"/>
<evidence type="ECO:0000313" key="1">
    <source>
        <dbReference type="EMBL" id="QNE34386.1"/>
    </source>
</evidence>
<accession>A0A7G6Y7C1</accession>